<keyword evidence="2" id="KW-1185">Reference proteome</keyword>
<organism evidence="1 2">
    <name type="scientific">Schistosoma margrebowiei</name>
    <dbReference type="NCBI Taxonomy" id="48269"/>
    <lineage>
        <taxon>Eukaryota</taxon>
        <taxon>Metazoa</taxon>
        <taxon>Spiralia</taxon>
        <taxon>Lophotrochozoa</taxon>
        <taxon>Platyhelminthes</taxon>
        <taxon>Trematoda</taxon>
        <taxon>Digenea</taxon>
        <taxon>Strigeidida</taxon>
        <taxon>Schistosomatoidea</taxon>
        <taxon>Schistosomatidae</taxon>
        <taxon>Schistosoma</taxon>
    </lineage>
</organism>
<sequence length="111" mass="12378">MQLDDLDFADDLALLSHTQQQMQKKTTNVAVASAAVSLNIHKGKSKFLQYNTTCTNLITLDREAFKDIKALTYLNSVTDEHGGSGADLKPQIGMPRAAYLQMMHIWNPKQL</sequence>
<name>A0A183LBR5_9TREM</name>
<accession>A0A183LBR5</accession>
<evidence type="ECO:0000313" key="1">
    <source>
        <dbReference type="EMBL" id="VDO50644.1"/>
    </source>
</evidence>
<proteinExistence type="predicted"/>
<gene>
    <name evidence="1" type="ORF">SMRZ_LOCUS1240</name>
</gene>
<dbReference type="Proteomes" id="UP000277204">
    <property type="component" value="Unassembled WGS sequence"/>
</dbReference>
<reference evidence="1 2" key="1">
    <citation type="submission" date="2018-11" db="EMBL/GenBank/DDBJ databases">
        <authorList>
            <consortium name="Pathogen Informatics"/>
        </authorList>
    </citation>
    <scope>NUCLEOTIDE SEQUENCE [LARGE SCALE GENOMIC DNA]</scope>
    <source>
        <strain evidence="1 2">Zambia</strain>
    </source>
</reference>
<evidence type="ECO:0000313" key="2">
    <source>
        <dbReference type="Proteomes" id="UP000277204"/>
    </source>
</evidence>
<protein>
    <submittedName>
        <fullName evidence="1">Uncharacterized protein</fullName>
    </submittedName>
</protein>
<dbReference type="AlphaFoldDB" id="A0A183LBR5"/>
<dbReference type="EMBL" id="UZAI01000262">
    <property type="protein sequence ID" value="VDO50644.1"/>
    <property type="molecule type" value="Genomic_DNA"/>
</dbReference>